<accession>A0A0C2MST6</accession>
<evidence type="ECO:0000313" key="1">
    <source>
        <dbReference type="EMBL" id="KII64762.1"/>
    </source>
</evidence>
<name>A0A0C2MST6_THEKT</name>
<evidence type="ECO:0000313" key="2">
    <source>
        <dbReference type="Proteomes" id="UP000031668"/>
    </source>
</evidence>
<organism evidence="1 2">
    <name type="scientific">Thelohanellus kitauei</name>
    <name type="common">Myxosporean</name>
    <dbReference type="NCBI Taxonomy" id="669202"/>
    <lineage>
        <taxon>Eukaryota</taxon>
        <taxon>Metazoa</taxon>
        <taxon>Cnidaria</taxon>
        <taxon>Myxozoa</taxon>
        <taxon>Myxosporea</taxon>
        <taxon>Bivalvulida</taxon>
        <taxon>Platysporina</taxon>
        <taxon>Myxobolidae</taxon>
        <taxon>Thelohanellus</taxon>
    </lineage>
</organism>
<proteinExistence type="predicted"/>
<sequence length="142" mass="16974">MKIYIPPEEIHNVLSSIINEVVCVNPDNIPEILQKIRVLYRGTSSETKWESFLAYFNDVGMKKYPIETWNNFNLLNNESNNMMFRTNNALERFNRELNERFTNPHPNLYCFIKKNKEISIKRSIEIESIKDGSSRRPQRRYQ</sequence>
<reference evidence="1 2" key="1">
    <citation type="journal article" date="2014" name="Genome Biol. Evol.">
        <title>The genome of the myxosporean Thelohanellus kitauei shows adaptations to nutrient acquisition within its fish host.</title>
        <authorList>
            <person name="Yang Y."/>
            <person name="Xiong J."/>
            <person name="Zhou Z."/>
            <person name="Huo F."/>
            <person name="Miao W."/>
            <person name="Ran C."/>
            <person name="Liu Y."/>
            <person name="Zhang J."/>
            <person name="Feng J."/>
            <person name="Wang M."/>
            <person name="Wang M."/>
            <person name="Wang L."/>
            <person name="Yao B."/>
        </authorList>
    </citation>
    <scope>NUCLEOTIDE SEQUENCE [LARGE SCALE GENOMIC DNA]</scope>
    <source>
        <strain evidence="1">Wuqing</strain>
    </source>
</reference>
<gene>
    <name evidence="1" type="ORF">RF11_06657</name>
</gene>
<dbReference type="AlphaFoldDB" id="A0A0C2MST6"/>
<dbReference type="OrthoDB" id="10029846at2759"/>
<keyword evidence="2" id="KW-1185">Reference proteome</keyword>
<dbReference type="Proteomes" id="UP000031668">
    <property type="component" value="Unassembled WGS sequence"/>
</dbReference>
<protein>
    <submittedName>
        <fullName evidence="1">Uncharacterized protein</fullName>
    </submittedName>
</protein>
<comment type="caution">
    <text evidence="1">The sequence shown here is derived from an EMBL/GenBank/DDBJ whole genome shotgun (WGS) entry which is preliminary data.</text>
</comment>
<dbReference type="EMBL" id="JWZT01004114">
    <property type="protein sequence ID" value="KII64762.1"/>
    <property type="molecule type" value="Genomic_DNA"/>
</dbReference>